<comment type="caution">
    <text evidence="1">The sequence shown here is derived from an EMBL/GenBank/DDBJ whole genome shotgun (WGS) entry which is preliminary data.</text>
</comment>
<sequence>MMSTFLESTMFSIVSRSPRHQNGVLASSSIDLVLPMMRLIDPRQKRRRVEKLPVFVFTTASALVYASRGARRSSVSVTMKVSVDPRMTKPSKSRVIALMIASLLSDLLSKSSALTGRQTSTEFRP</sequence>
<keyword evidence="2" id="KW-1185">Reference proteome</keyword>
<dbReference type="AlphaFoldDB" id="A0A178XKA2"/>
<accession>A0A178XKA2</accession>
<gene>
    <name evidence="1" type="ORF">AU381_12040</name>
</gene>
<organism evidence="1 2">
    <name type="scientific">Sinorhizobium glycinis</name>
    <dbReference type="NCBI Taxonomy" id="1472378"/>
    <lineage>
        <taxon>Bacteria</taxon>
        <taxon>Pseudomonadati</taxon>
        <taxon>Pseudomonadota</taxon>
        <taxon>Alphaproteobacteria</taxon>
        <taxon>Hyphomicrobiales</taxon>
        <taxon>Rhizobiaceae</taxon>
        <taxon>Sinorhizobium/Ensifer group</taxon>
        <taxon>Sinorhizobium</taxon>
    </lineage>
</organism>
<proteinExistence type="predicted"/>
<reference evidence="1 2" key="1">
    <citation type="journal article" date="2016" name="Int. J. Syst. Evol. Microbiol.">
        <title>Ensifer glycinis sp. nov., an novel rhizobial species associated with Glycine spp.</title>
        <authorList>
            <person name="Yan H."/>
            <person name="Yan J."/>
            <person name="Sui X.H."/>
            <person name="Wang E.T."/>
            <person name="Chen W.X."/>
            <person name="Zhang X.X."/>
            <person name="Chen W.F."/>
        </authorList>
    </citation>
    <scope>NUCLEOTIDE SEQUENCE [LARGE SCALE GENOMIC DNA]</scope>
    <source>
        <strain evidence="1 2">CCBAU 23380</strain>
    </source>
</reference>
<dbReference type="Proteomes" id="UP000094025">
    <property type="component" value="Unassembled WGS sequence"/>
</dbReference>
<evidence type="ECO:0000313" key="2">
    <source>
        <dbReference type="Proteomes" id="UP000094025"/>
    </source>
</evidence>
<dbReference type="EMBL" id="LPUX01000066">
    <property type="protein sequence ID" value="OAP35634.1"/>
    <property type="molecule type" value="Genomic_DNA"/>
</dbReference>
<evidence type="ECO:0000313" key="1">
    <source>
        <dbReference type="EMBL" id="OAP35634.1"/>
    </source>
</evidence>
<name>A0A178XKA2_9HYPH</name>
<protein>
    <submittedName>
        <fullName evidence="1">Uncharacterized protein</fullName>
    </submittedName>
</protein>